<feature type="domain" description="DUF3806" evidence="1">
    <location>
        <begin position="48"/>
        <end position="131"/>
    </location>
</feature>
<keyword evidence="3" id="KW-1185">Reference proteome</keyword>
<dbReference type="RefSeq" id="WP_008296264.1">
    <property type="nucleotide sequence ID" value="NZ_CM002299.1"/>
</dbReference>
<dbReference type="eggNOG" id="ENOG5032VVF">
    <property type="taxonomic scope" value="Bacteria"/>
</dbReference>
<dbReference type="InterPro" id="IPR024266">
    <property type="entry name" value="DUF3806"/>
</dbReference>
<dbReference type="HOGENOM" id="CLU_118017_0_0_6"/>
<reference evidence="2 3" key="1">
    <citation type="journal article" date="2007" name="Proc. Natl. Acad. Sci. U.S.A.">
        <title>Characterization of a marine gammaproteobacterium capable of aerobic anoxygenic photosynthesis.</title>
        <authorList>
            <person name="Fuchs B.M."/>
            <person name="Spring S."/>
            <person name="Teeling H."/>
            <person name="Quast C."/>
            <person name="Wulf J."/>
            <person name="Schattenhofer M."/>
            <person name="Yan S."/>
            <person name="Ferriera S."/>
            <person name="Johnson J."/>
            <person name="Glockner F.O."/>
            <person name="Amann R."/>
        </authorList>
    </citation>
    <scope>NUCLEOTIDE SEQUENCE [LARGE SCALE GENOMIC DNA]</scope>
    <source>
        <strain evidence="2">KT71</strain>
    </source>
</reference>
<dbReference type="Pfam" id="PF12713">
    <property type="entry name" value="DUF3806"/>
    <property type="match status" value="1"/>
</dbReference>
<accession>A4ACJ5</accession>
<proteinExistence type="predicted"/>
<dbReference type="Proteomes" id="UP000019205">
    <property type="component" value="Chromosome"/>
</dbReference>
<reference evidence="2 3" key="2">
    <citation type="journal article" date="2009" name="PLoS ONE">
        <title>The photosynthetic apparatus and its regulation in the aerobic gammaproteobacterium Congregibacter litoralis gen. nov., sp. nov.</title>
        <authorList>
            <person name="Spring S."/>
            <person name="Lunsdorf H."/>
            <person name="Fuchs B.M."/>
            <person name="Tindall B.J."/>
        </authorList>
    </citation>
    <scope>NUCLEOTIDE SEQUENCE [LARGE SCALE GENOMIC DNA]</scope>
    <source>
        <strain evidence="2">KT71</strain>
    </source>
</reference>
<gene>
    <name evidence="2" type="ORF">KT71_19128</name>
</gene>
<name>A4ACJ5_9GAMM</name>
<evidence type="ECO:0000313" key="3">
    <source>
        <dbReference type="Proteomes" id="UP000019205"/>
    </source>
</evidence>
<protein>
    <recommendedName>
        <fullName evidence="1">DUF3806 domain-containing protein</fullName>
    </recommendedName>
</protein>
<dbReference type="OrthoDB" id="8781168at2"/>
<sequence>MASAQLIDKRVTALNPLDRQYMDVQRQALNELTLRYYGGRCCRSEAELDYLQRLLDDGHVTPDQTRELQAMGVALGDLLATELDMHWVVYEDIKGRSRALRLGETENYLFPVTMIARRHEGGDRTPVINIYQQAFAAIEAARPPLPFEEPPKDAR</sequence>
<comment type="caution">
    <text evidence="2">The sequence shown here is derived from an EMBL/GenBank/DDBJ whole genome shotgun (WGS) entry which is preliminary data.</text>
</comment>
<dbReference type="Gene3D" id="1.20.120.1090">
    <property type="match status" value="1"/>
</dbReference>
<dbReference type="EMBL" id="AAOA02000005">
    <property type="protein sequence ID" value="EAQ96209.1"/>
    <property type="molecule type" value="Genomic_DNA"/>
</dbReference>
<evidence type="ECO:0000313" key="2">
    <source>
        <dbReference type="EMBL" id="EAQ96209.1"/>
    </source>
</evidence>
<dbReference type="STRING" id="314285.KT71_19128"/>
<dbReference type="AlphaFoldDB" id="A4ACJ5"/>
<evidence type="ECO:0000259" key="1">
    <source>
        <dbReference type="Pfam" id="PF12713"/>
    </source>
</evidence>
<organism evidence="2 3">
    <name type="scientific">Congregibacter litoralis KT71</name>
    <dbReference type="NCBI Taxonomy" id="314285"/>
    <lineage>
        <taxon>Bacteria</taxon>
        <taxon>Pseudomonadati</taxon>
        <taxon>Pseudomonadota</taxon>
        <taxon>Gammaproteobacteria</taxon>
        <taxon>Cellvibrionales</taxon>
        <taxon>Halieaceae</taxon>
        <taxon>Congregibacter</taxon>
    </lineage>
</organism>